<proteinExistence type="predicted"/>
<dbReference type="EMBL" id="KZ346426">
    <property type="protein sequence ID" value="PIO70027.1"/>
    <property type="molecule type" value="Genomic_DNA"/>
</dbReference>
<dbReference type="InterPro" id="IPR017850">
    <property type="entry name" value="Alkaline_phosphatase_core_sf"/>
</dbReference>
<accession>A0A2G9UIE3</accession>
<dbReference type="OrthoDB" id="415411at2759"/>
<dbReference type="Proteomes" id="UP000230423">
    <property type="component" value="Unassembled WGS sequence"/>
</dbReference>
<reference evidence="1 2" key="1">
    <citation type="submission" date="2015-09" db="EMBL/GenBank/DDBJ databases">
        <title>Draft genome of the parasitic nematode Teladorsagia circumcincta isolate WARC Sus (inbred).</title>
        <authorList>
            <person name="Mitreva M."/>
        </authorList>
    </citation>
    <scope>NUCLEOTIDE SEQUENCE [LARGE SCALE GENOMIC DNA]</scope>
    <source>
        <strain evidence="1 2">S</strain>
    </source>
</reference>
<organism evidence="1 2">
    <name type="scientific">Teladorsagia circumcincta</name>
    <name type="common">Brown stomach worm</name>
    <name type="synonym">Ostertagia circumcincta</name>
    <dbReference type="NCBI Taxonomy" id="45464"/>
    <lineage>
        <taxon>Eukaryota</taxon>
        <taxon>Metazoa</taxon>
        <taxon>Ecdysozoa</taxon>
        <taxon>Nematoda</taxon>
        <taxon>Chromadorea</taxon>
        <taxon>Rhabditida</taxon>
        <taxon>Rhabditina</taxon>
        <taxon>Rhabditomorpha</taxon>
        <taxon>Strongyloidea</taxon>
        <taxon>Trichostrongylidae</taxon>
        <taxon>Teladorsagia</taxon>
    </lineage>
</organism>
<dbReference type="InterPro" id="IPR002591">
    <property type="entry name" value="Phosphodiest/P_Trfase"/>
</dbReference>
<protein>
    <submittedName>
        <fullName evidence="1">Uncharacterized protein</fullName>
    </submittedName>
</protein>
<gene>
    <name evidence="1" type="ORF">TELCIR_08129</name>
</gene>
<dbReference type="Gene3D" id="3.40.720.10">
    <property type="entry name" value="Alkaline Phosphatase, subunit A"/>
    <property type="match status" value="1"/>
</dbReference>
<name>A0A2G9UIE3_TELCI</name>
<dbReference type="Pfam" id="PF01663">
    <property type="entry name" value="Phosphodiest"/>
    <property type="match status" value="1"/>
</dbReference>
<evidence type="ECO:0000313" key="1">
    <source>
        <dbReference type="EMBL" id="PIO70027.1"/>
    </source>
</evidence>
<dbReference type="SUPFAM" id="SSF53649">
    <property type="entry name" value="Alkaline phosphatase-like"/>
    <property type="match status" value="1"/>
</dbReference>
<keyword evidence="2" id="KW-1185">Reference proteome</keyword>
<dbReference type="AlphaFoldDB" id="A0A2G9UIE3"/>
<evidence type="ECO:0000313" key="2">
    <source>
        <dbReference type="Proteomes" id="UP000230423"/>
    </source>
</evidence>
<sequence>MATGEHPGHHFLVSNVIYDTRVAKNPLYLGDERSLKDGFYLAEPIWSIYKKATKRKAATFAWDIYSQIIEWYINPATQKKSDLRR</sequence>